<dbReference type="AlphaFoldDB" id="A0ABD0X6Z4"/>
<protein>
    <recommendedName>
        <fullName evidence="5">Transcription termination factor 1</fullName>
    </recommendedName>
</protein>
<dbReference type="SMART" id="SM00717">
    <property type="entry name" value="SANT"/>
    <property type="match status" value="2"/>
</dbReference>
<dbReference type="CDD" id="cd00167">
    <property type="entry name" value="SANT"/>
    <property type="match status" value="1"/>
</dbReference>
<dbReference type="InterPro" id="IPR001005">
    <property type="entry name" value="SANT/Myb"/>
</dbReference>
<dbReference type="InterPro" id="IPR009057">
    <property type="entry name" value="Homeodomain-like_sf"/>
</dbReference>
<dbReference type="PROSITE" id="PS51294">
    <property type="entry name" value="HTH_MYB"/>
    <property type="match status" value="2"/>
</dbReference>
<comment type="caution">
    <text evidence="3">The sequence shown here is derived from an EMBL/GenBank/DDBJ whole genome shotgun (WGS) entry which is preliminary data.</text>
</comment>
<dbReference type="Pfam" id="PF13921">
    <property type="entry name" value="Myb_DNA-bind_6"/>
    <property type="match status" value="1"/>
</dbReference>
<evidence type="ECO:0008006" key="5">
    <source>
        <dbReference type="Google" id="ProtNLM"/>
    </source>
</evidence>
<dbReference type="SUPFAM" id="SSF46689">
    <property type="entry name" value="Homeodomain-like"/>
    <property type="match status" value="2"/>
</dbReference>
<feature type="domain" description="Myb-like" evidence="1">
    <location>
        <begin position="140"/>
        <end position="189"/>
    </location>
</feature>
<dbReference type="PANTHER" id="PTHR46760">
    <property type="entry name" value="TRANSCRIPTION TERMINATION FACTOR 1"/>
    <property type="match status" value="1"/>
</dbReference>
<dbReference type="InterPro" id="IPR053078">
    <property type="entry name" value="TTF1-like"/>
</dbReference>
<name>A0ABD0X6Z4_UMBPY</name>
<evidence type="ECO:0000259" key="1">
    <source>
        <dbReference type="PROSITE" id="PS50090"/>
    </source>
</evidence>
<dbReference type="Gene3D" id="1.10.10.60">
    <property type="entry name" value="Homeodomain-like"/>
    <property type="match status" value="2"/>
</dbReference>
<feature type="domain" description="Myb-like" evidence="1">
    <location>
        <begin position="191"/>
        <end position="257"/>
    </location>
</feature>
<dbReference type="PROSITE" id="PS50090">
    <property type="entry name" value="MYB_LIKE"/>
    <property type="match status" value="2"/>
</dbReference>
<feature type="domain" description="HTH myb-type" evidence="2">
    <location>
        <begin position="234"/>
        <end position="261"/>
    </location>
</feature>
<reference evidence="3 4" key="1">
    <citation type="submission" date="2024-06" db="EMBL/GenBank/DDBJ databases">
        <authorList>
            <person name="Pan Q."/>
            <person name="Wen M."/>
            <person name="Jouanno E."/>
            <person name="Zahm M."/>
            <person name="Klopp C."/>
            <person name="Cabau C."/>
            <person name="Louis A."/>
            <person name="Berthelot C."/>
            <person name="Parey E."/>
            <person name="Roest Crollius H."/>
            <person name="Montfort J."/>
            <person name="Robinson-Rechavi M."/>
            <person name="Bouchez O."/>
            <person name="Lampietro C."/>
            <person name="Lopez Roques C."/>
            <person name="Donnadieu C."/>
            <person name="Postlethwait J."/>
            <person name="Bobe J."/>
            <person name="Verreycken H."/>
            <person name="Guiguen Y."/>
        </authorList>
    </citation>
    <scope>NUCLEOTIDE SEQUENCE [LARGE SCALE GENOMIC DNA]</scope>
    <source>
        <strain evidence="3">Up_M1</strain>
        <tissue evidence="3">Testis</tissue>
    </source>
</reference>
<accession>A0ABD0X6Z4</accession>
<evidence type="ECO:0000313" key="3">
    <source>
        <dbReference type="EMBL" id="KAL0978961.1"/>
    </source>
</evidence>
<dbReference type="PANTHER" id="PTHR46760:SF1">
    <property type="entry name" value="TRANSCRIPTION TERMINATION FACTOR 1"/>
    <property type="match status" value="1"/>
</dbReference>
<gene>
    <name evidence="3" type="ORF">UPYG_G00178520</name>
</gene>
<proteinExistence type="predicted"/>
<dbReference type="InterPro" id="IPR017930">
    <property type="entry name" value="Myb_dom"/>
</dbReference>
<evidence type="ECO:0000259" key="2">
    <source>
        <dbReference type="PROSITE" id="PS51294"/>
    </source>
</evidence>
<sequence>MKTGTQRDKSKKKKARCSINLQALNELKEFIPDVESRSSSEVERMLMYDLPRFKEFKKEGIKVRSGKFTAQENETLMNNVYDFMALTGVKNACSLFHPKRYSEPLHIRKLKTLYKFQERIAQGIPRLIKQVYIRGRKLFDETNYRGRFTEEELCSLIKLHELHGSCWAKISKLTGRSETALEKRFSQLIKRSGKWSKKEEKRLIHAVRDILMGQAEQSIVATFSIDKLWNNIPWRTVSERVKMRNWIQCRLKWMSILRKKLNSGQSEIKKPDSRRIKVDLIKALNAMQVEDVSWLNWEDLAITVGKVTPYYLQKLYYRLKVSNIPLWQSKTFCEIVDIFYTQVLPKLEQQLLEGSLESKSQTEAKRLYLLSEIFDESEDFEVENM</sequence>
<dbReference type="Proteomes" id="UP001557470">
    <property type="component" value="Unassembled WGS sequence"/>
</dbReference>
<evidence type="ECO:0000313" key="4">
    <source>
        <dbReference type="Proteomes" id="UP001557470"/>
    </source>
</evidence>
<organism evidence="3 4">
    <name type="scientific">Umbra pygmaea</name>
    <name type="common">Eastern mudminnow</name>
    <dbReference type="NCBI Taxonomy" id="75934"/>
    <lineage>
        <taxon>Eukaryota</taxon>
        <taxon>Metazoa</taxon>
        <taxon>Chordata</taxon>
        <taxon>Craniata</taxon>
        <taxon>Vertebrata</taxon>
        <taxon>Euteleostomi</taxon>
        <taxon>Actinopterygii</taxon>
        <taxon>Neopterygii</taxon>
        <taxon>Teleostei</taxon>
        <taxon>Protacanthopterygii</taxon>
        <taxon>Esociformes</taxon>
        <taxon>Umbridae</taxon>
        <taxon>Umbra</taxon>
    </lineage>
</organism>
<feature type="domain" description="HTH myb-type" evidence="2">
    <location>
        <begin position="145"/>
        <end position="193"/>
    </location>
</feature>
<dbReference type="EMBL" id="JAGEUA010000005">
    <property type="protein sequence ID" value="KAL0978961.1"/>
    <property type="molecule type" value="Genomic_DNA"/>
</dbReference>
<keyword evidence="4" id="KW-1185">Reference proteome</keyword>